<dbReference type="SUPFAM" id="SSF89155">
    <property type="entry name" value="TorD-like"/>
    <property type="match status" value="1"/>
</dbReference>
<gene>
    <name evidence="2" type="ORF">GS424_013435</name>
</gene>
<sequence length="230" mass="24610">MVNDVASEGAKEGASEGVEEGREAFAAACELLALSFRYPTPELVAVVSSGEWAEAAREIATALGLALPAGWDAGADACAGSDPETLLHVLRVETTRLFVGAPEPVVSPYEGVWRAADDGVQPLLFVNPHSMDVERFMRSCGIGRIEGTNEPLDHVATELEFVQWLSVVARDGVPAPGGVEAPDGGWAGAADRFLSEHVQTWMPRFARKAVAESREPFYRSAAMLLEAFVR</sequence>
<proteinExistence type="predicted"/>
<dbReference type="InterPro" id="IPR020945">
    <property type="entry name" value="DMSO/NO3_reduct_chaperone"/>
</dbReference>
<dbReference type="InterPro" id="IPR036411">
    <property type="entry name" value="TorD-like_sf"/>
</dbReference>
<dbReference type="Pfam" id="PF02613">
    <property type="entry name" value="Nitrate_red_del"/>
    <property type="match status" value="1"/>
</dbReference>
<evidence type="ECO:0000256" key="1">
    <source>
        <dbReference type="ARBA" id="ARBA00023186"/>
    </source>
</evidence>
<dbReference type="Proteomes" id="UP000478463">
    <property type="component" value="Chromosome"/>
</dbReference>
<accession>A0A6L7IT37</accession>
<protein>
    <submittedName>
        <fullName evidence="2">Molecular chaperone TorD family protein</fullName>
    </submittedName>
</protein>
<reference evidence="2 3" key="1">
    <citation type="submission" date="2020-10" db="EMBL/GenBank/DDBJ databases">
        <title>Eggerthella sp. nov., isolated from human feces.</title>
        <authorList>
            <person name="Yajun G."/>
        </authorList>
    </citation>
    <scope>NUCLEOTIDE SEQUENCE [LARGE SCALE GENOMIC DNA]</scope>
    <source>
        <strain evidence="2 3">HF-1101</strain>
    </source>
</reference>
<dbReference type="RefSeq" id="WP_160942569.1">
    <property type="nucleotide sequence ID" value="NZ_CP063310.1"/>
</dbReference>
<dbReference type="AlphaFoldDB" id="A0A6L7IT37"/>
<dbReference type="Gene3D" id="1.10.3480.10">
    <property type="entry name" value="TorD-like"/>
    <property type="match status" value="1"/>
</dbReference>
<name>A0A6L7IT37_9ACTN</name>
<keyword evidence="1" id="KW-0143">Chaperone</keyword>
<evidence type="ECO:0000313" key="2">
    <source>
        <dbReference type="EMBL" id="QOS67511.1"/>
    </source>
</evidence>
<dbReference type="KEGG" id="egd:GS424_013435"/>
<dbReference type="EMBL" id="CP063310">
    <property type="protein sequence ID" value="QOS67511.1"/>
    <property type="molecule type" value="Genomic_DNA"/>
</dbReference>
<dbReference type="PANTHER" id="PTHR34227:SF1">
    <property type="entry name" value="DIMETHYL SULFOXIDE REDUCTASE CHAPERONE-RELATED"/>
    <property type="match status" value="1"/>
</dbReference>
<evidence type="ECO:0000313" key="3">
    <source>
        <dbReference type="Proteomes" id="UP000478463"/>
    </source>
</evidence>
<dbReference type="PANTHER" id="PTHR34227">
    <property type="entry name" value="CHAPERONE PROTEIN YCDY"/>
    <property type="match status" value="1"/>
</dbReference>
<dbReference type="InterPro" id="IPR050289">
    <property type="entry name" value="TorD/DmsD_chaperones"/>
</dbReference>
<organism evidence="2 3">
    <name type="scientific">Eggerthella guodeyinii</name>
    <dbReference type="NCBI Taxonomy" id="2690837"/>
    <lineage>
        <taxon>Bacteria</taxon>
        <taxon>Bacillati</taxon>
        <taxon>Actinomycetota</taxon>
        <taxon>Coriobacteriia</taxon>
        <taxon>Eggerthellales</taxon>
        <taxon>Eggerthellaceae</taxon>
        <taxon>Eggerthella</taxon>
    </lineage>
</organism>